<reference evidence="1 2" key="1">
    <citation type="submission" date="2017-11" db="EMBL/GenBank/DDBJ databases">
        <authorList>
            <person name="Han C.G."/>
        </authorList>
    </citation>
    <scope>NUCLEOTIDE SEQUENCE [LARGE SCALE GENOMIC DNA]</scope>
    <source>
        <strain evidence="1 2">HCNT1</strain>
    </source>
</reference>
<name>A0A2N0DE81_RHISU</name>
<sequence>MADAKLPFNSSGKPRSRRVRAAEIQLGPKIAFLFYLVKRKYDRKVNFRRLRSYQRLNLSPR</sequence>
<accession>A0A2N0DE81</accession>
<proteinExistence type="predicted"/>
<dbReference type="AlphaFoldDB" id="A0A2N0DE81"/>
<evidence type="ECO:0000313" key="2">
    <source>
        <dbReference type="Proteomes" id="UP000232164"/>
    </source>
</evidence>
<gene>
    <name evidence="1" type="ORF">CWR43_08280</name>
</gene>
<dbReference type="EMBL" id="PIQN01000005">
    <property type="protein sequence ID" value="PKA44411.1"/>
    <property type="molecule type" value="Genomic_DNA"/>
</dbReference>
<reference evidence="1 2" key="2">
    <citation type="submission" date="2017-12" db="EMBL/GenBank/DDBJ databases">
        <title>Genome sequence of Rhizobium sullae HCNT1 isolated from Sulla coronaria nodules and featuring peculiar denitrification phenotypes.</title>
        <authorList>
            <person name="De Diego-Diaz B."/>
            <person name="Treu L."/>
            <person name="Campanaro S."/>
            <person name="Da Silva Duarte V."/>
            <person name="Basaglia M."/>
            <person name="Favaro L."/>
            <person name="Casella S."/>
            <person name="Squartini A."/>
        </authorList>
    </citation>
    <scope>NUCLEOTIDE SEQUENCE [LARGE SCALE GENOMIC DNA]</scope>
    <source>
        <strain evidence="1 2">HCNT1</strain>
    </source>
</reference>
<dbReference type="OrthoDB" id="8379376at2"/>
<evidence type="ECO:0000313" key="1">
    <source>
        <dbReference type="EMBL" id="PKA44411.1"/>
    </source>
</evidence>
<protein>
    <submittedName>
        <fullName evidence="1">Uncharacterized protein</fullName>
    </submittedName>
</protein>
<comment type="caution">
    <text evidence="1">The sequence shown here is derived from an EMBL/GenBank/DDBJ whole genome shotgun (WGS) entry which is preliminary data.</text>
</comment>
<organism evidence="1 2">
    <name type="scientific">Rhizobium sullae</name>
    <name type="common">Rhizobium hedysari</name>
    <dbReference type="NCBI Taxonomy" id="50338"/>
    <lineage>
        <taxon>Bacteria</taxon>
        <taxon>Pseudomonadati</taxon>
        <taxon>Pseudomonadota</taxon>
        <taxon>Alphaproteobacteria</taxon>
        <taxon>Hyphomicrobiales</taxon>
        <taxon>Rhizobiaceae</taxon>
        <taxon>Rhizobium/Agrobacterium group</taxon>
        <taxon>Rhizobium</taxon>
    </lineage>
</organism>
<dbReference type="Proteomes" id="UP000232164">
    <property type="component" value="Unassembled WGS sequence"/>
</dbReference>